<dbReference type="InterPro" id="IPR016047">
    <property type="entry name" value="M23ase_b-sheet_dom"/>
</dbReference>
<organism evidence="4 5">
    <name type="scientific">Granulosicoccus antarcticus IMCC3135</name>
    <dbReference type="NCBI Taxonomy" id="1192854"/>
    <lineage>
        <taxon>Bacteria</taxon>
        <taxon>Pseudomonadati</taxon>
        <taxon>Pseudomonadota</taxon>
        <taxon>Gammaproteobacteria</taxon>
        <taxon>Chromatiales</taxon>
        <taxon>Granulosicoccaceae</taxon>
        <taxon>Granulosicoccus</taxon>
    </lineage>
</organism>
<name>A0A2Z2NV72_9GAMM</name>
<feature type="signal peptide" evidence="2">
    <location>
        <begin position="1"/>
        <end position="19"/>
    </location>
</feature>
<evidence type="ECO:0000259" key="3">
    <source>
        <dbReference type="PROSITE" id="PS51782"/>
    </source>
</evidence>
<dbReference type="RefSeq" id="WP_088920092.1">
    <property type="nucleotide sequence ID" value="NZ_CP018632.1"/>
</dbReference>
<dbReference type="OrthoDB" id="9793746at2"/>
<dbReference type="Proteomes" id="UP000250079">
    <property type="component" value="Chromosome"/>
</dbReference>
<accession>A0A2Z2NV72</accession>
<dbReference type="PANTHER" id="PTHR21666">
    <property type="entry name" value="PEPTIDASE-RELATED"/>
    <property type="match status" value="1"/>
</dbReference>
<dbReference type="PROSITE" id="PS51257">
    <property type="entry name" value="PROKAR_LIPOPROTEIN"/>
    <property type="match status" value="1"/>
</dbReference>
<dbReference type="GO" id="GO:0004222">
    <property type="term" value="F:metalloendopeptidase activity"/>
    <property type="evidence" value="ECO:0007669"/>
    <property type="project" value="TreeGrafter"/>
</dbReference>
<feature type="region of interest" description="Disordered" evidence="1">
    <location>
        <begin position="114"/>
        <end position="135"/>
    </location>
</feature>
<feature type="domain" description="LysM" evidence="3">
    <location>
        <begin position="38"/>
        <end position="81"/>
    </location>
</feature>
<feature type="compositionally biased region" description="Basic and acidic residues" evidence="1">
    <location>
        <begin position="160"/>
        <end position="170"/>
    </location>
</feature>
<dbReference type="CDD" id="cd00118">
    <property type="entry name" value="LysM"/>
    <property type="match status" value="1"/>
</dbReference>
<dbReference type="CDD" id="cd12797">
    <property type="entry name" value="M23_peptidase"/>
    <property type="match status" value="1"/>
</dbReference>
<dbReference type="KEGG" id="gai:IMCC3135_25400"/>
<dbReference type="InterPro" id="IPR036779">
    <property type="entry name" value="LysM_dom_sf"/>
</dbReference>
<dbReference type="InterPro" id="IPR011055">
    <property type="entry name" value="Dup_hybrid_motif"/>
</dbReference>
<dbReference type="InterPro" id="IPR018392">
    <property type="entry name" value="LysM"/>
</dbReference>
<gene>
    <name evidence="4" type="primary">nlpD</name>
    <name evidence="4" type="ORF">IMCC3135_25400</name>
</gene>
<dbReference type="EMBL" id="CP018632">
    <property type="protein sequence ID" value="ASJ75143.1"/>
    <property type="molecule type" value="Genomic_DNA"/>
</dbReference>
<proteinExistence type="predicted"/>
<feature type="chain" id="PRO_5016440373" evidence="2">
    <location>
        <begin position="20"/>
        <end position="334"/>
    </location>
</feature>
<dbReference type="SUPFAM" id="SSF54106">
    <property type="entry name" value="LysM domain"/>
    <property type="match status" value="1"/>
</dbReference>
<dbReference type="Gene3D" id="3.10.350.10">
    <property type="entry name" value="LysM domain"/>
    <property type="match status" value="1"/>
</dbReference>
<evidence type="ECO:0000256" key="1">
    <source>
        <dbReference type="SAM" id="MobiDB-lite"/>
    </source>
</evidence>
<dbReference type="InterPro" id="IPR050570">
    <property type="entry name" value="Cell_wall_metabolism_enzyme"/>
</dbReference>
<dbReference type="PANTHER" id="PTHR21666:SF270">
    <property type="entry name" value="MUREIN HYDROLASE ACTIVATOR ENVC"/>
    <property type="match status" value="1"/>
</dbReference>
<dbReference type="PROSITE" id="PS51782">
    <property type="entry name" value="LYSM"/>
    <property type="match status" value="1"/>
</dbReference>
<feature type="compositionally biased region" description="Basic and acidic residues" evidence="1">
    <location>
        <begin position="125"/>
        <end position="134"/>
    </location>
</feature>
<evidence type="ECO:0000313" key="4">
    <source>
        <dbReference type="EMBL" id="ASJ75143.1"/>
    </source>
</evidence>
<keyword evidence="4" id="KW-0378">Hydrolase</keyword>
<reference evidence="4 5" key="1">
    <citation type="submission" date="2016-12" db="EMBL/GenBank/DDBJ databases">
        <authorList>
            <person name="Song W.-J."/>
            <person name="Kurnit D.M."/>
        </authorList>
    </citation>
    <scope>NUCLEOTIDE SEQUENCE [LARGE SCALE GENOMIC DNA]</scope>
    <source>
        <strain evidence="4 5">IMCC3135</strain>
    </source>
</reference>
<dbReference type="Gene3D" id="2.70.70.10">
    <property type="entry name" value="Glucose Permease (Domain IIA)"/>
    <property type="match status" value="1"/>
</dbReference>
<feature type="region of interest" description="Disordered" evidence="1">
    <location>
        <begin position="158"/>
        <end position="182"/>
    </location>
</feature>
<dbReference type="SUPFAM" id="SSF51261">
    <property type="entry name" value="Duplicated hybrid motif"/>
    <property type="match status" value="1"/>
</dbReference>
<keyword evidence="5" id="KW-1185">Reference proteome</keyword>
<dbReference type="AlphaFoldDB" id="A0A2Z2NV72"/>
<dbReference type="SMART" id="SM00257">
    <property type="entry name" value="LysM"/>
    <property type="match status" value="1"/>
</dbReference>
<dbReference type="Pfam" id="PF01476">
    <property type="entry name" value="LysM"/>
    <property type="match status" value="1"/>
</dbReference>
<sequence>MKPLQRVCCLSILTLAVTACGTVPRVEESLNRLDLGSETYVVRAGDTLESVAFRYKLSPNELAALNPNVGRYFSTGTHINIRSASRATQNYQSKSAWAVPEEKPDVQIPRQDEAVVSRAETPKAVPERRYEQEPNRSVFTPGVSAVVSDVNLLSPRKAYRRDDLPAREAEYMQQRDPQPGYAPREVVEEEYTGGQDSAGSSAVVSEQLQSLVGRWTWPTEGQVARGFSPIQEGRHGVDIAGIPGQPVVAVKDGTVAYSGKDPSGAGNLIIVRHEDSLLTAYSHARDLYVAENDTVRAGDPIGTLGWNAQQESVLRFEVRQNGNSLNPMDFLSVR</sequence>
<dbReference type="Pfam" id="PF01551">
    <property type="entry name" value="Peptidase_M23"/>
    <property type="match status" value="1"/>
</dbReference>
<evidence type="ECO:0000256" key="2">
    <source>
        <dbReference type="SAM" id="SignalP"/>
    </source>
</evidence>
<protein>
    <submittedName>
        <fullName evidence="4">Murein hydrolase activator NlpD</fullName>
    </submittedName>
</protein>
<evidence type="ECO:0000313" key="5">
    <source>
        <dbReference type="Proteomes" id="UP000250079"/>
    </source>
</evidence>
<keyword evidence="2" id="KW-0732">Signal</keyword>